<dbReference type="EMBL" id="NAJO01000021">
    <property type="protein sequence ID" value="OQO04672.1"/>
    <property type="molecule type" value="Genomic_DNA"/>
</dbReference>
<dbReference type="PANTHER" id="PTHR11207:SF0">
    <property type="entry name" value="RIBONUCLEASE 3"/>
    <property type="match status" value="1"/>
</dbReference>
<dbReference type="SUPFAM" id="SSF69065">
    <property type="entry name" value="RNase III domain-like"/>
    <property type="match status" value="1"/>
</dbReference>
<dbReference type="InParanoid" id="A0A1V8T0I6"/>
<dbReference type="PROSITE" id="PS50142">
    <property type="entry name" value="RNASE_3_2"/>
    <property type="match status" value="1"/>
</dbReference>
<evidence type="ECO:0000256" key="3">
    <source>
        <dbReference type="SAM" id="MobiDB-lite"/>
    </source>
</evidence>
<dbReference type="GO" id="GO:0004525">
    <property type="term" value="F:ribonuclease III activity"/>
    <property type="evidence" value="ECO:0007669"/>
    <property type="project" value="InterPro"/>
</dbReference>
<dbReference type="OrthoDB" id="2392202at2759"/>
<evidence type="ECO:0000256" key="2">
    <source>
        <dbReference type="SAM" id="Coils"/>
    </source>
</evidence>
<dbReference type="Proteomes" id="UP000192596">
    <property type="component" value="Unassembled WGS sequence"/>
</dbReference>
<sequence length="391" mass="43558">MSKRSYDGYQGSGYNKKPKNGDFNQHRPHDRAPAQYDDRQSHGSPGNLKADLERKAATDRRNYKVDHSAAQAQIPQNATLQTPVHAFTPFTVPPILPPLPEILDPTLATAPFTHKSLASYDRATSTSDITYERLEFLGDAYLEVIASRIIFHHFPKLTAGSQSQVREVLVKNETLAEYARLYGFELRVKVADFERMAADSQGKGNKGLNKILGDVFEAYIAVVILSDPENGFAVVEKWLTALWAPKLIEAANSHKYRSPSANLTHAPDSDPKTIYDPTAKATLQKRIQSADAKLIYEPYKTMQELKGDQLGQNRHFIAVYLTGYGFERKCLGKGVGKNKVEAGNWAATEAMWGECKGVVDECEAKLGVVKEARRRAKEEEEAAKGMKEETK</sequence>
<gene>
    <name evidence="5" type="ORF">B0A48_09594</name>
</gene>
<dbReference type="GO" id="GO:0006364">
    <property type="term" value="P:rRNA processing"/>
    <property type="evidence" value="ECO:0007669"/>
    <property type="project" value="TreeGrafter"/>
</dbReference>
<keyword evidence="2" id="KW-0175">Coiled coil</keyword>
<comment type="caution">
    <text evidence="5">The sequence shown here is derived from an EMBL/GenBank/DDBJ whole genome shotgun (WGS) entry which is preliminary data.</text>
</comment>
<dbReference type="Gene3D" id="3.30.160.20">
    <property type="match status" value="1"/>
</dbReference>
<dbReference type="GO" id="GO:0006369">
    <property type="term" value="P:termination of RNA polymerase II transcription"/>
    <property type="evidence" value="ECO:0007669"/>
    <property type="project" value="TreeGrafter"/>
</dbReference>
<dbReference type="Gene3D" id="1.10.1520.10">
    <property type="entry name" value="Ribonuclease III domain"/>
    <property type="match status" value="1"/>
</dbReference>
<evidence type="ECO:0000256" key="1">
    <source>
        <dbReference type="ARBA" id="ARBA00022884"/>
    </source>
</evidence>
<organism evidence="5 6">
    <name type="scientific">Cryoendolithus antarcticus</name>
    <dbReference type="NCBI Taxonomy" id="1507870"/>
    <lineage>
        <taxon>Eukaryota</taxon>
        <taxon>Fungi</taxon>
        <taxon>Dikarya</taxon>
        <taxon>Ascomycota</taxon>
        <taxon>Pezizomycotina</taxon>
        <taxon>Dothideomycetes</taxon>
        <taxon>Dothideomycetidae</taxon>
        <taxon>Cladosporiales</taxon>
        <taxon>Cladosporiaceae</taxon>
        <taxon>Cryoendolithus</taxon>
    </lineage>
</organism>
<feature type="coiled-coil region" evidence="2">
    <location>
        <begin position="359"/>
        <end position="389"/>
    </location>
</feature>
<keyword evidence="6" id="KW-1185">Reference proteome</keyword>
<evidence type="ECO:0000259" key="4">
    <source>
        <dbReference type="PROSITE" id="PS50142"/>
    </source>
</evidence>
<accession>A0A1V8T0I6</accession>
<dbReference type="GO" id="GO:0034475">
    <property type="term" value="P:U4 snRNA 3'-end processing"/>
    <property type="evidence" value="ECO:0007669"/>
    <property type="project" value="TreeGrafter"/>
</dbReference>
<dbReference type="GO" id="GO:0005654">
    <property type="term" value="C:nucleoplasm"/>
    <property type="evidence" value="ECO:0007669"/>
    <property type="project" value="TreeGrafter"/>
</dbReference>
<feature type="compositionally biased region" description="Basic and acidic residues" evidence="3">
    <location>
        <begin position="24"/>
        <end position="41"/>
    </location>
</feature>
<dbReference type="Pfam" id="PF00636">
    <property type="entry name" value="Ribonuclease_3"/>
    <property type="match status" value="1"/>
</dbReference>
<dbReference type="AlphaFoldDB" id="A0A1V8T0I6"/>
<protein>
    <recommendedName>
        <fullName evidence="4">RNase III domain-containing protein</fullName>
    </recommendedName>
</protein>
<dbReference type="InterPro" id="IPR000999">
    <property type="entry name" value="RNase_III_dom"/>
</dbReference>
<dbReference type="InterPro" id="IPR036389">
    <property type="entry name" value="RNase_III_sf"/>
</dbReference>
<keyword evidence="1" id="KW-0694">RNA-binding</keyword>
<feature type="region of interest" description="Disordered" evidence="3">
    <location>
        <begin position="1"/>
        <end position="49"/>
    </location>
</feature>
<dbReference type="GO" id="GO:0003723">
    <property type="term" value="F:RNA binding"/>
    <property type="evidence" value="ECO:0007669"/>
    <property type="project" value="UniProtKB-KW"/>
</dbReference>
<dbReference type="STRING" id="1507870.A0A1V8T0I6"/>
<proteinExistence type="predicted"/>
<reference evidence="6" key="1">
    <citation type="submission" date="2017-03" db="EMBL/GenBank/DDBJ databases">
        <title>Genomes of endolithic fungi from Antarctica.</title>
        <authorList>
            <person name="Coleine C."/>
            <person name="Masonjones S."/>
            <person name="Stajich J.E."/>
        </authorList>
    </citation>
    <scope>NUCLEOTIDE SEQUENCE [LARGE SCALE GENOMIC DNA]</scope>
    <source>
        <strain evidence="6">CCFEE 5527</strain>
    </source>
</reference>
<evidence type="ECO:0000313" key="5">
    <source>
        <dbReference type="EMBL" id="OQO04672.1"/>
    </source>
</evidence>
<dbReference type="CDD" id="cd00593">
    <property type="entry name" value="RIBOc"/>
    <property type="match status" value="1"/>
</dbReference>
<dbReference type="PANTHER" id="PTHR11207">
    <property type="entry name" value="RIBONUCLEASE III"/>
    <property type="match status" value="1"/>
</dbReference>
<name>A0A1V8T0I6_9PEZI</name>
<evidence type="ECO:0000313" key="6">
    <source>
        <dbReference type="Proteomes" id="UP000192596"/>
    </source>
</evidence>
<dbReference type="PROSITE" id="PS00517">
    <property type="entry name" value="RNASE_3_1"/>
    <property type="match status" value="1"/>
</dbReference>
<feature type="domain" description="RNase III" evidence="4">
    <location>
        <begin position="112"/>
        <end position="228"/>
    </location>
</feature>
<dbReference type="SMART" id="SM00535">
    <property type="entry name" value="RIBOc"/>
    <property type="match status" value="1"/>
</dbReference>